<dbReference type="AlphaFoldDB" id="A0A9W7BMC8"/>
<sequence length="878" mass="99277">MNSVDDWSIESRLLSIFLLNGGYEMNLRLPSDLDYFKTLYERYKGDATMMGKVIEIDYDVVVGEANRLSEFLEAAEGGEDRERRRRERETVVRVYERLREMPAFLEGLVERCRAKVGEDKLFKEEWSEVLAHRVRDMPRGRVSEVIGLFNYMAAGDSSECSLIVMCLSWLTVSRSNASQVLIVVSGKLKSVVEGGGSPSAVGALVGILRRCEFWCAGDGFDEEEIGDGEGESYEGVAKVLDASIEEKKFSQPLCLLALHIITKVETQVEVKRRYTEYILESYFGLEGQGREDVKRVIFDNLVFLTDEEEEGRVNLRRFLLDLFDGFSDGVGVDWLMDVIFYEDQIVRELIAETFVELIESRKARGADIGGTLEILRTMSPAYIAGPSQGNWSRIQPFLLELARGLDDFDDEEIVQVRKKTLFCLAQSFQHTPPTRSNIGTFLDLAFANDICFGCKGLVTVAVYEMTGGEASSKAVLDYVDARLARRVGAYASCQACLYKVLIEYCTELNYDRVRRGAMVKLISAINGDSLEPDEIGLLASFVKHDKTLMAEAGPVKTIIEKELEELHMVDGENDSKSAAELKELSEENKVYLINVLLYHNVLPKMYDLTVLNYIFDTDLVDVNNLEKKIKPILRGHFDSHLDSSWIDLIEDQGVEWSKRSQVLHCYLTSSKPRPLKTATVGSILRQLEDDDHTVTVFNDLVKKKHLFKLDNRVIALALSILTTSTTLDICKSCEVLKSLQIHYKQNLLSLPNLVMPFLTKVISSKLKEGDNKEEVATLFNHMCGWTKEFGAVFKKFVSQVILGYLRRGKSDMDFDGAGAKEEDDKEMFREGMGFLLELLGDPEIKFMKSIVGLEERLGFKQLWEAYERQAFKGGGKAM</sequence>
<dbReference type="OrthoDB" id="10527624at2759"/>
<evidence type="ECO:0000313" key="2">
    <source>
        <dbReference type="Proteomes" id="UP001165085"/>
    </source>
</evidence>
<gene>
    <name evidence="1" type="ORF">TrST_g13753</name>
</gene>
<protein>
    <submittedName>
        <fullName evidence="1">Uncharacterized protein</fullName>
    </submittedName>
</protein>
<reference evidence="2" key="1">
    <citation type="journal article" date="2023" name="Commun. Biol.">
        <title>Genome analysis of Parmales, the sister group of diatoms, reveals the evolutionary specialization of diatoms from phago-mixotrophs to photoautotrophs.</title>
        <authorList>
            <person name="Ban H."/>
            <person name="Sato S."/>
            <person name="Yoshikawa S."/>
            <person name="Yamada K."/>
            <person name="Nakamura Y."/>
            <person name="Ichinomiya M."/>
            <person name="Sato N."/>
            <person name="Blanc-Mathieu R."/>
            <person name="Endo H."/>
            <person name="Kuwata A."/>
            <person name="Ogata H."/>
        </authorList>
    </citation>
    <scope>NUCLEOTIDE SEQUENCE [LARGE SCALE GENOMIC DNA]</scope>
    <source>
        <strain evidence="2">NIES 3701</strain>
    </source>
</reference>
<name>A0A9W7BMC8_9STRA</name>
<dbReference type="EMBL" id="BRXY01000362">
    <property type="protein sequence ID" value="GMH89769.1"/>
    <property type="molecule type" value="Genomic_DNA"/>
</dbReference>
<dbReference type="SUPFAM" id="SSF48371">
    <property type="entry name" value="ARM repeat"/>
    <property type="match status" value="1"/>
</dbReference>
<dbReference type="Proteomes" id="UP001165085">
    <property type="component" value="Unassembled WGS sequence"/>
</dbReference>
<evidence type="ECO:0000313" key="1">
    <source>
        <dbReference type="EMBL" id="GMH89769.1"/>
    </source>
</evidence>
<dbReference type="InterPro" id="IPR016024">
    <property type="entry name" value="ARM-type_fold"/>
</dbReference>
<organism evidence="1 2">
    <name type="scientific">Triparma strigata</name>
    <dbReference type="NCBI Taxonomy" id="1606541"/>
    <lineage>
        <taxon>Eukaryota</taxon>
        <taxon>Sar</taxon>
        <taxon>Stramenopiles</taxon>
        <taxon>Ochrophyta</taxon>
        <taxon>Bolidophyceae</taxon>
        <taxon>Parmales</taxon>
        <taxon>Triparmaceae</taxon>
        <taxon>Triparma</taxon>
    </lineage>
</organism>
<comment type="caution">
    <text evidence="1">The sequence shown here is derived from an EMBL/GenBank/DDBJ whole genome shotgun (WGS) entry which is preliminary data.</text>
</comment>
<accession>A0A9W7BMC8</accession>
<proteinExistence type="predicted"/>
<keyword evidence="2" id="KW-1185">Reference proteome</keyword>